<gene>
    <name evidence="5" type="ORF">C8N35_103111</name>
</gene>
<dbReference type="Gene3D" id="3.50.50.60">
    <property type="entry name" value="FAD/NAD(P)-binding domain"/>
    <property type="match status" value="1"/>
</dbReference>
<comment type="caution">
    <text evidence="5">The sequence shown here is derived from an EMBL/GenBank/DDBJ whole genome shotgun (WGS) entry which is preliminary data.</text>
</comment>
<name>A0A2T5VB02_9HYPH</name>
<feature type="domain" description="FAD-binding" evidence="4">
    <location>
        <begin position="47"/>
        <end position="380"/>
    </location>
</feature>
<evidence type="ECO:0000256" key="3">
    <source>
        <dbReference type="ARBA" id="ARBA00022827"/>
    </source>
</evidence>
<evidence type="ECO:0000259" key="4">
    <source>
        <dbReference type="Pfam" id="PF01494"/>
    </source>
</evidence>
<dbReference type="PANTHER" id="PTHR43004:SF19">
    <property type="entry name" value="BINDING MONOOXYGENASE, PUTATIVE (JCVI)-RELATED"/>
    <property type="match status" value="1"/>
</dbReference>
<dbReference type="GO" id="GO:0016709">
    <property type="term" value="F:oxidoreductase activity, acting on paired donors, with incorporation or reduction of molecular oxygen, NAD(P)H as one donor, and incorporation of one atom of oxygen"/>
    <property type="evidence" value="ECO:0007669"/>
    <property type="project" value="UniProtKB-ARBA"/>
</dbReference>
<reference evidence="5 6" key="1">
    <citation type="submission" date="2018-04" db="EMBL/GenBank/DDBJ databases">
        <title>Genomic Encyclopedia of Archaeal and Bacterial Type Strains, Phase II (KMG-II): from individual species to whole genera.</title>
        <authorList>
            <person name="Goeker M."/>
        </authorList>
    </citation>
    <scope>NUCLEOTIDE SEQUENCE [LARGE SCALE GENOMIC DNA]</scope>
    <source>
        <strain evidence="5 6">DSM 23382</strain>
    </source>
</reference>
<dbReference type="Gene3D" id="3.40.30.120">
    <property type="match status" value="1"/>
</dbReference>
<dbReference type="Pfam" id="PF01494">
    <property type="entry name" value="FAD_binding_3"/>
    <property type="match status" value="1"/>
</dbReference>
<dbReference type="Proteomes" id="UP000244081">
    <property type="component" value="Unassembled WGS sequence"/>
</dbReference>
<dbReference type="EMBL" id="QAYG01000003">
    <property type="protein sequence ID" value="PTW60930.1"/>
    <property type="molecule type" value="Genomic_DNA"/>
</dbReference>
<dbReference type="InterPro" id="IPR050641">
    <property type="entry name" value="RIFMO-like"/>
</dbReference>
<dbReference type="InterPro" id="IPR036188">
    <property type="entry name" value="FAD/NAD-bd_sf"/>
</dbReference>
<dbReference type="SUPFAM" id="SSF51905">
    <property type="entry name" value="FAD/NAD(P)-binding domain"/>
    <property type="match status" value="1"/>
</dbReference>
<dbReference type="AlphaFoldDB" id="A0A2T5VB02"/>
<evidence type="ECO:0000256" key="2">
    <source>
        <dbReference type="ARBA" id="ARBA00022630"/>
    </source>
</evidence>
<keyword evidence="2" id="KW-0285">Flavoprotein</keyword>
<protein>
    <submittedName>
        <fullName evidence="5">3-(3-hydroxy-phenyl)propionate hydroxylase</fullName>
    </submittedName>
</protein>
<dbReference type="PANTHER" id="PTHR43004">
    <property type="entry name" value="TRK SYSTEM POTASSIUM UPTAKE PROTEIN"/>
    <property type="match status" value="1"/>
</dbReference>
<dbReference type="NCBIfam" id="NF006002">
    <property type="entry name" value="PRK08132.1"/>
    <property type="match status" value="1"/>
</dbReference>
<keyword evidence="3" id="KW-0274">FAD</keyword>
<comment type="cofactor">
    <cofactor evidence="1">
        <name>FAD</name>
        <dbReference type="ChEBI" id="CHEBI:57692"/>
    </cofactor>
</comment>
<sequence length="556" mass="61126">MAAPGATGSAAPAGMGAGARKALYQFGYARSIDQDVFAATGAPARHAVVVVGAGPVGMTVAIDLAMRGNEVVILDDADRIGEGSRAICFAQRTLEIWDRLGVARPMVDKGVTWQVGKNFLHDDLVYQFDLLPEDGHKMPAFINLQQYYAELYLVERIAELPGVDLRWRNKVTAIDNRPDGVRLTVETPEGAYDIDADWLIACDGAKSPVRDMLGLEFRGEVFDDRFLIADVKMTADFPAERWFWFDPPFHAGQSALLHKQPDDVWRIDLQLGPEADPEVEQKPENVVPRIERMLGHRNFELEWVSLYSFQCRRIDRFVHGHVVFCGDSAHQVSPFGARGANSGVQDAENLVWKLDLVLKGEADAALMESYDAERSFAADENIGHSTRSTDFIAPKTPMERTLRNAVLNLASRTQFARKMVNSGRLSMPATYPADLATADAEPFSGSARLGAPVPDAPLRKADGSDTWLLDELADGFTVLHVANGTAPNAVDGADLRIIGGEIFDETGQFRRRFDATPGATYVIRPDQHLAARFRHFEAQKVADAIARAKGRVPVTV</sequence>
<keyword evidence="6" id="KW-1185">Reference proteome</keyword>
<dbReference type="PRINTS" id="PR00420">
    <property type="entry name" value="RNGMNOXGNASE"/>
</dbReference>
<evidence type="ECO:0000256" key="1">
    <source>
        <dbReference type="ARBA" id="ARBA00001974"/>
    </source>
</evidence>
<evidence type="ECO:0000313" key="5">
    <source>
        <dbReference type="EMBL" id="PTW60930.1"/>
    </source>
</evidence>
<accession>A0A2T5VB02</accession>
<evidence type="ECO:0000313" key="6">
    <source>
        <dbReference type="Proteomes" id="UP000244081"/>
    </source>
</evidence>
<dbReference type="Gene3D" id="3.30.70.2450">
    <property type="match status" value="1"/>
</dbReference>
<dbReference type="InterPro" id="IPR002938">
    <property type="entry name" value="FAD-bd"/>
</dbReference>
<proteinExistence type="predicted"/>
<dbReference type="GO" id="GO:0071949">
    <property type="term" value="F:FAD binding"/>
    <property type="evidence" value="ECO:0007669"/>
    <property type="project" value="InterPro"/>
</dbReference>
<organism evidence="5 6">
    <name type="scientific">Breoghania corrubedonensis</name>
    <dbReference type="NCBI Taxonomy" id="665038"/>
    <lineage>
        <taxon>Bacteria</taxon>
        <taxon>Pseudomonadati</taxon>
        <taxon>Pseudomonadota</taxon>
        <taxon>Alphaproteobacteria</taxon>
        <taxon>Hyphomicrobiales</taxon>
        <taxon>Stappiaceae</taxon>
        <taxon>Breoghania</taxon>
    </lineage>
</organism>